<feature type="region of interest" description="Disordered" evidence="22">
    <location>
        <begin position="185"/>
        <end position="211"/>
    </location>
</feature>
<evidence type="ECO:0000256" key="4">
    <source>
        <dbReference type="ARBA" id="ARBA00004523"/>
    </source>
</evidence>
<organism evidence="23 24">
    <name type="scientific">Promerops cafer</name>
    <name type="common">Cape sugarbird</name>
    <dbReference type="NCBI Taxonomy" id="254652"/>
    <lineage>
        <taxon>Eukaryota</taxon>
        <taxon>Metazoa</taxon>
        <taxon>Chordata</taxon>
        <taxon>Craniata</taxon>
        <taxon>Vertebrata</taxon>
        <taxon>Euteleostomi</taxon>
        <taxon>Archelosauria</taxon>
        <taxon>Archosauria</taxon>
        <taxon>Dinosauria</taxon>
        <taxon>Saurischia</taxon>
        <taxon>Theropoda</taxon>
        <taxon>Coelurosauria</taxon>
        <taxon>Aves</taxon>
        <taxon>Neognathae</taxon>
        <taxon>Neoaves</taxon>
        <taxon>Telluraves</taxon>
        <taxon>Australaves</taxon>
        <taxon>Passeriformes</taxon>
        <taxon>Passeroidea</taxon>
        <taxon>Nectariniidae</taxon>
        <taxon>Promerops</taxon>
    </lineage>
</organism>
<protein>
    <recommendedName>
        <fullName evidence="21">Ras-related protein Rab-17</fullName>
        <ecNumber evidence="6">3.6.5.2</ecNumber>
    </recommendedName>
</protein>
<evidence type="ECO:0000313" key="24">
    <source>
        <dbReference type="Proteomes" id="UP000587587"/>
    </source>
</evidence>
<dbReference type="SUPFAM" id="SSF52540">
    <property type="entry name" value="P-loop containing nucleoside triphosphate hydrolases"/>
    <property type="match status" value="1"/>
</dbReference>
<comment type="subcellular location">
    <subcellularLocation>
        <location evidence="3">Cell projection</location>
        <location evidence="3">Dendrite</location>
    </subcellularLocation>
    <subcellularLocation>
        <location evidence="2">Melanosome</location>
    </subcellularLocation>
    <subcellularLocation>
        <location evidence="4">Recycling endosome membrane</location>
        <topology evidence="4">Lipid-anchor</topology>
        <orientation evidence="4">Cytoplasmic side</orientation>
    </subcellularLocation>
</comment>
<feature type="non-terminal residue" evidence="23">
    <location>
        <position position="211"/>
    </location>
</feature>
<dbReference type="EC" id="3.6.5.2" evidence="6"/>
<evidence type="ECO:0000256" key="13">
    <source>
        <dbReference type="ARBA" id="ARBA00022842"/>
    </source>
</evidence>
<evidence type="ECO:0000256" key="15">
    <source>
        <dbReference type="ARBA" id="ARBA00023134"/>
    </source>
</evidence>
<keyword evidence="13" id="KW-0460">Magnesium</keyword>
<dbReference type="PRINTS" id="PR00449">
    <property type="entry name" value="RASTRNSFRMNG"/>
</dbReference>
<dbReference type="PROSITE" id="PS51421">
    <property type="entry name" value="RAS"/>
    <property type="match status" value="1"/>
</dbReference>
<comment type="caution">
    <text evidence="23">The sequence shown here is derived from an EMBL/GenBank/DDBJ whole genome shotgun (WGS) entry which is preliminary data.</text>
</comment>
<feature type="compositionally biased region" description="Basic and acidic residues" evidence="22">
    <location>
        <begin position="185"/>
        <end position="199"/>
    </location>
</feature>
<evidence type="ECO:0000256" key="10">
    <source>
        <dbReference type="ARBA" id="ARBA00022741"/>
    </source>
</evidence>
<feature type="non-terminal residue" evidence="23">
    <location>
        <position position="1"/>
    </location>
</feature>
<dbReference type="Gene3D" id="3.40.50.300">
    <property type="entry name" value="P-loop containing nucleotide triphosphate hydrolases"/>
    <property type="match status" value="1"/>
</dbReference>
<keyword evidence="11" id="KW-0967">Endosome</keyword>
<dbReference type="GO" id="GO:0042470">
    <property type="term" value="C:melanosome"/>
    <property type="evidence" value="ECO:0007669"/>
    <property type="project" value="UniProtKB-SubCell"/>
</dbReference>
<evidence type="ECO:0000256" key="20">
    <source>
        <dbReference type="ARBA" id="ARBA00047660"/>
    </source>
</evidence>
<evidence type="ECO:0000256" key="14">
    <source>
        <dbReference type="ARBA" id="ARBA00022927"/>
    </source>
</evidence>
<keyword evidence="9" id="KW-0479">Metal-binding</keyword>
<dbReference type="SMART" id="SM00173">
    <property type="entry name" value="RAS"/>
    <property type="match status" value="1"/>
</dbReference>
<keyword evidence="17" id="KW-0966">Cell projection</keyword>
<dbReference type="Proteomes" id="UP000587587">
    <property type="component" value="Unassembled WGS sequence"/>
</dbReference>
<keyword evidence="14" id="KW-0653">Protein transport</keyword>
<dbReference type="InterPro" id="IPR027417">
    <property type="entry name" value="P-loop_NTPase"/>
</dbReference>
<dbReference type="GO" id="GO:0003925">
    <property type="term" value="F:G protein activity"/>
    <property type="evidence" value="ECO:0007669"/>
    <property type="project" value="UniProtKB-EC"/>
</dbReference>
<accession>A0A7K6XF33</accession>
<dbReference type="PROSITE" id="PS51420">
    <property type="entry name" value="RHO"/>
    <property type="match status" value="1"/>
</dbReference>
<dbReference type="NCBIfam" id="TIGR00231">
    <property type="entry name" value="small_GTP"/>
    <property type="match status" value="1"/>
</dbReference>
<dbReference type="SMART" id="SM00176">
    <property type="entry name" value="RAN"/>
    <property type="match status" value="1"/>
</dbReference>
<keyword evidence="7" id="KW-0813">Transport</keyword>
<comment type="cofactor">
    <cofactor evidence="1">
        <name>Mg(2+)</name>
        <dbReference type="ChEBI" id="CHEBI:18420"/>
    </cofactor>
</comment>
<dbReference type="FunFam" id="3.40.50.300:FF:001282">
    <property type="entry name" value="RAB17, member RAS oncogene family"/>
    <property type="match status" value="1"/>
</dbReference>
<dbReference type="AlphaFoldDB" id="A0A7K6XF33"/>
<dbReference type="InterPro" id="IPR001806">
    <property type="entry name" value="Small_GTPase"/>
</dbReference>
<evidence type="ECO:0000256" key="9">
    <source>
        <dbReference type="ARBA" id="ARBA00022723"/>
    </source>
</evidence>
<keyword evidence="19" id="KW-0636">Prenylation</keyword>
<keyword evidence="18" id="KW-0449">Lipoprotein</keyword>
<gene>
    <name evidence="23" type="primary">Rab17</name>
    <name evidence="23" type="ORF">PROCAF_R03678</name>
</gene>
<proteinExistence type="inferred from homology"/>
<dbReference type="EMBL" id="VZSE01005709">
    <property type="protein sequence ID" value="NWX57912.1"/>
    <property type="molecule type" value="Genomic_DNA"/>
</dbReference>
<keyword evidence="15" id="KW-0342">GTP-binding</keyword>
<dbReference type="PANTHER" id="PTHR47978">
    <property type="match status" value="1"/>
</dbReference>
<keyword evidence="10" id="KW-0547">Nucleotide-binding</keyword>
<evidence type="ECO:0000256" key="19">
    <source>
        <dbReference type="ARBA" id="ARBA00023289"/>
    </source>
</evidence>
<dbReference type="CDD" id="cd01860">
    <property type="entry name" value="Rab5_related"/>
    <property type="match status" value="1"/>
</dbReference>
<evidence type="ECO:0000256" key="8">
    <source>
        <dbReference type="ARBA" id="ARBA00022553"/>
    </source>
</evidence>
<dbReference type="SMART" id="SM00175">
    <property type="entry name" value="RAB"/>
    <property type="match status" value="1"/>
</dbReference>
<sequence length="211" mass="23920">MAQTVASGASLEGPRPSYRYKVVLLGSMSVGKSSLVYRYVRNDFRELLPTVGCSFFTQTLDLDEATVRFEIWDTAGQEKYQSVCHLYYRDAHAALLVYDITKKETLGRAKMWLEELEKRFLPNEIVIVLVGNKTDLAAEREVTTEEGKEFAQTKGLLFMETSAKSNHQVNDVFMAIVQELLRREKENASKPSPHERATVDLRASGARTRCC</sequence>
<keyword evidence="24" id="KW-1185">Reference proteome</keyword>
<reference evidence="23 24" key="1">
    <citation type="submission" date="2019-09" db="EMBL/GenBank/DDBJ databases">
        <title>Bird 10,000 Genomes (B10K) Project - Family phase.</title>
        <authorList>
            <person name="Zhang G."/>
        </authorList>
    </citation>
    <scope>NUCLEOTIDE SEQUENCE [LARGE SCALE GENOMIC DNA]</scope>
    <source>
        <strain evidence="23">B10K-UC-030-53</strain>
    </source>
</reference>
<dbReference type="GO" id="GO:0046872">
    <property type="term" value="F:metal ion binding"/>
    <property type="evidence" value="ECO:0007669"/>
    <property type="project" value="UniProtKB-KW"/>
</dbReference>
<dbReference type="Pfam" id="PF00071">
    <property type="entry name" value="Ras"/>
    <property type="match status" value="1"/>
</dbReference>
<comment type="catalytic activity">
    <reaction evidence="20">
        <text>GTP + H2O = GDP + phosphate + H(+)</text>
        <dbReference type="Rhea" id="RHEA:19669"/>
        <dbReference type="ChEBI" id="CHEBI:15377"/>
        <dbReference type="ChEBI" id="CHEBI:15378"/>
        <dbReference type="ChEBI" id="CHEBI:37565"/>
        <dbReference type="ChEBI" id="CHEBI:43474"/>
        <dbReference type="ChEBI" id="CHEBI:58189"/>
        <dbReference type="EC" id="3.6.5.2"/>
    </reaction>
    <physiologicalReaction direction="left-to-right" evidence="20">
        <dbReference type="Rhea" id="RHEA:19670"/>
    </physiologicalReaction>
</comment>
<evidence type="ECO:0000256" key="6">
    <source>
        <dbReference type="ARBA" id="ARBA00011984"/>
    </source>
</evidence>
<evidence type="ECO:0000256" key="16">
    <source>
        <dbReference type="ARBA" id="ARBA00023136"/>
    </source>
</evidence>
<evidence type="ECO:0000256" key="12">
    <source>
        <dbReference type="ARBA" id="ARBA00022801"/>
    </source>
</evidence>
<evidence type="ECO:0000256" key="18">
    <source>
        <dbReference type="ARBA" id="ARBA00023288"/>
    </source>
</evidence>
<evidence type="ECO:0000256" key="2">
    <source>
        <dbReference type="ARBA" id="ARBA00004223"/>
    </source>
</evidence>
<dbReference type="GO" id="GO:0005525">
    <property type="term" value="F:GTP binding"/>
    <property type="evidence" value="ECO:0007669"/>
    <property type="project" value="UniProtKB-KW"/>
</dbReference>
<evidence type="ECO:0000256" key="1">
    <source>
        <dbReference type="ARBA" id="ARBA00001946"/>
    </source>
</evidence>
<evidence type="ECO:0000256" key="5">
    <source>
        <dbReference type="ARBA" id="ARBA00006270"/>
    </source>
</evidence>
<dbReference type="GO" id="GO:0120031">
    <property type="term" value="P:plasma membrane bounded cell projection assembly"/>
    <property type="evidence" value="ECO:0007669"/>
    <property type="project" value="UniProtKB-ARBA"/>
</dbReference>
<evidence type="ECO:0000256" key="22">
    <source>
        <dbReference type="SAM" id="MobiDB-lite"/>
    </source>
</evidence>
<dbReference type="GO" id="GO:0015031">
    <property type="term" value="P:protein transport"/>
    <property type="evidence" value="ECO:0007669"/>
    <property type="project" value="UniProtKB-KW"/>
</dbReference>
<dbReference type="PROSITE" id="PS51419">
    <property type="entry name" value="RAB"/>
    <property type="match status" value="1"/>
</dbReference>
<evidence type="ECO:0000313" key="23">
    <source>
        <dbReference type="EMBL" id="NWX57912.1"/>
    </source>
</evidence>
<keyword evidence="8" id="KW-0597">Phosphoprotein</keyword>
<dbReference type="GO" id="GO:0055038">
    <property type="term" value="C:recycling endosome membrane"/>
    <property type="evidence" value="ECO:0007669"/>
    <property type="project" value="UniProtKB-SubCell"/>
</dbReference>
<dbReference type="SMART" id="SM00174">
    <property type="entry name" value="RHO"/>
    <property type="match status" value="1"/>
</dbReference>
<keyword evidence="16" id="KW-0472">Membrane</keyword>
<evidence type="ECO:0000256" key="17">
    <source>
        <dbReference type="ARBA" id="ARBA00023273"/>
    </source>
</evidence>
<dbReference type="InterPro" id="IPR005225">
    <property type="entry name" value="Small_GTP-bd"/>
</dbReference>
<comment type="similarity">
    <text evidence="5">Belongs to the small GTPase superfamily. Rab family.</text>
</comment>
<evidence type="ECO:0000256" key="21">
    <source>
        <dbReference type="ARBA" id="ARBA00067808"/>
    </source>
</evidence>
<evidence type="ECO:0000256" key="3">
    <source>
        <dbReference type="ARBA" id="ARBA00004279"/>
    </source>
</evidence>
<evidence type="ECO:0000256" key="7">
    <source>
        <dbReference type="ARBA" id="ARBA00022448"/>
    </source>
</evidence>
<name>A0A7K6XF33_9PASE</name>
<dbReference type="GO" id="GO:0030425">
    <property type="term" value="C:dendrite"/>
    <property type="evidence" value="ECO:0007669"/>
    <property type="project" value="UniProtKB-SubCell"/>
</dbReference>
<keyword evidence="12" id="KW-0378">Hydrolase</keyword>
<evidence type="ECO:0000256" key="11">
    <source>
        <dbReference type="ARBA" id="ARBA00022753"/>
    </source>
</evidence>